<feature type="region of interest" description="Disordered" evidence="6">
    <location>
        <begin position="403"/>
        <end position="436"/>
    </location>
</feature>
<dbReference type="PANTHER" id="PTHR46372:SF26">
    <property type="entry name" value="(WILD MALAYSIAN BANANA) HYPOTHETICAL PROTEIN"/>
    <property type="match status" value="1"/>
</dbReference>
<feature type="compositionally biased region" description="Polar residues" evidence="6">
    <location>
        <begin position="161"/>
        <end position="189"/>
    </location>
</feature>
<dbReference type="Pfam" id="PF06886">
    <property type="entry name" value="TPX2"/>
    <property type="match status" value="1"/>
</dbReference>
<feature type="compositionally biased region" description="Polar residues" evidence="6">
    <location>
        <begin position="221"/>
        <end position="231"/>
    </location>
</feature>
<name>A0AAQ3K6Z1_9LILI</name>
<evidence type="ECO:0000256" key="3">
    <source>
        <dbReference type="ARBA" id="ARBA00022490"/>
    </source>
</evidence>
<feature type="region of interest" description="Disordered" evidence="6">
    <location>
        <begin position="250"/>
        <end position="324"/>
    </location>
</feature>
<feature type="domain" description="TPX2 C-terminal" evidence="7">
    <location>
        <begin position="231"/>
        <end position="306"/>
    </location>
</feature>
<evidence type="ECO:0000313" key="8">
    <source>
        <dbReference type="EMBL" id="WOL03102.1"/>
    </source>
</evidence>
<keyword evidence="4" id="KW-0493">Microtubule</keyword>
<sequence>MESGDGVELELNKGLEVKDVEPNGFGKHINKENEMIENGADAVHVDCVVEDAPNLELLNSAGDKDEGSAPTTENKVSDLSKKGEADAKNRVKKSQKTYAGLNGSISEAQKRRSVLSQSFSFPSRGVLANNIRKYTTTSTRQSKVASSISNGELTAKHSAFPATSTAQKTSANIKSGSAEATINGNSVEPAQSCDIKIKPLTHTLPAKKDDDAKSTTSSTTPRARNSIGCTFSFRSDERAEKRKEFFMKLEEKNHAKEMEKNNLQEKSKENQEAEIRQLRKSLNFKATPMPSFYQEPGPPKVELRKIPPTRAKSPKLGRRKPLVTAVDAPSEIGSLCESTHLMSSSAKLNEGAASSKGNVVSSKNRENNSLVKLPAPKLKVIKSEAKSFKTNTKASDLKSKIEKVEVENSSGRPTETSVDCELAELASPENRVEQGK</sequence>
<reference evidence="8 9" key="1">
    <citation type="submission" date="2023-10" db="EMBL/GenBank/DDBJ databases">
        <title>Chromosome-scale genome assembly provides insights into flower coloration mechanisms of Canna indica.</title>
        <authorList>
            <person name="Li C."/>
        </authorList>
    </citation>
    <scope>NUCLEOTIDE SEQUENCE [LARGE SCALE GENOMIC DNA]</scope>
    <source>
        <tissue evidence="8">Flower</tissue>
    </source>
</reference>
<evidence type="ECO:0000256" key="6">
    <source>
        <dbReference type="SAM" id="MobiDB-lite"/>
    </source>
</evidence>
<keyword evidence="9" id="KW-1185">Reference proteome</keyword>
<feature type="region of interest" description="Disordered" evidence="6">
    <location>
        <begin position="58"/>
        <end position="104"/>
    </location>
</feature>
<dbReference type="PANTHER" id="PTHR46372">
    <property type="entry name" value="PROTEIN WVD2-LIKE 3"/>
    <property type="match status" value="1"/>
</dbReference>
<dbReference type="GO" id="GO:0005874">
    <property type="term" value="C:microtubule"/>
    <property type="evidence" value="ECO:0007669"/>
    <property type="project" value="UniProtKB-KW"/>
</dbReference>
<feature type="region of interest" description="Disordered" evidence="6">
    <location>
        <begin position="136"/>
        <end position="231"/>
    </location>
</feature>
<organism evidence="8 9">
    <name type="scientific">Canna indica</name>
    <name type="common">Indian-shot</name>
    <dbReference type="NCBI Taxonomy" id="4628"/>
    <lineage>
        <taxon>Eukaryota</taxon>
        <taxon>Viridiplantae</taxon>
        <taxon>Streptophyta</taxon>
        <taxon>Embryophyta</taxon>
        <taxon>Tracheophyta</taxon>
        <taxon>Spermatophyta</taxon>
        <taxon>Magnoliopsida</taxon>
        <taxon>Liliopsida</taxon>
        <taxon>Zingiberales</taxon>
        <taxon>Cannaceae</taxon>
        <taxon>Canna</taxon>
    </lineage>
</organism>
<feature type="region of interest" description="Disordered" evidence="6">
    <location>
        <begin position="343"/>
        <end position="374"/>
    </location>
</feature>
<evidence type="ECO:0000256" key="4">
    <source>
        <dbReference type="ARBA" id="ARBA00022701"/>
    </source>
</evidence>
<accession>A0AAQ3K6Z1</accession>
<dbReference type="GO" id="GO:0008017">
    <property type="term" value="F:microtubule binding"/>
    <property type="evidence" value="ECO:0007669"/>
    <property type="project" value="InterPro"/>
</dbReference>
<keyword evidence="5" id="KW-0206">Cytoskeleton</keyword>
<dbReference type="EMBL" id="CP136893">
    <property type="protein sequence ID" value="WOL03102.1"/>
    <property type="molecule type" value="Genomic_DNA"/>
</dbReference>
<dbReference type="AlphaFoldDB" id="A0AAQ3K6Z1"/>
<evidence type="ECO:0000256" key="2">
    <source>
        <dbReference type="ARBA" id="ARBA00005885"/>
    </source>
</evidence>
<protein>
    <recommendedName>
        <fullName evidence="7">TPX2 C-terminal domain-containing protein</fullName>
    </recommendedName>
</protein>
<feature type="compositionally biased region" description="Polar residues" evidence="6">
    <location>
        <begin position="407"/>
        <end position="417"/>
    </location>
</feature>
<dbReference type="Proteomes" id="UP001327560">
    <property type="component" value="Chromosome 4"/>
</dbReference>
<gene>
    <name evidence="8" type="ORF">Cni_G11822</name>
</gene>
<feature type="compositionally biased region" description="Basic and acidic residues" evidence="6">
    <location>
        <begin position="250"/>
        <end position="277"/>
    </location>
</feature>
<evidence type="ECO:0000256" key="1">
    <source>
        <dbReference type="ARBA" id="ARBA00004245"/>
    </source>
</evidence>
<feature type="compositionally biased region" description="Polar residues" evidence="6">
    <location>
        <begin position="355"/>
        <end position="370"/>
    </location>
</feature>
<keyword evidence="3" id="KW-0963">Cytoplasm</keyword>
<comment type="subcellular location">
    <subcellularLocation>
        <location evidence="1">Cytoplasm</location>
        <location evidence="1">Cytoskeleton</location>
    </subcellularLocation>
</comment>
<evidence type="ECO:0000259" key="7">
    <source>
        <dbReference type="Pfam" id="PF06886"/>
    </source>
</evidence>
<evidence type="ECO:0000313" key="9">
    <source>
        <dbReference type="Proteomes" id="UP001327560"/>
    </source>
</evidence>
<dbReference type="InterPro" id="IPR044806">
    <property type="entry name" value="WVD2/WDL1-4"/>
</dbReference>
<dbReference type="InterPro" id="IPR027329">
    <property type="entry name" value="TPX2_C"/>
</dbReference>
<dbReference type="GO" id="GO:0000226">
    <property type="term" value="P:microtubule cytoskeleton organization"/>
    <property type="evidence" value="ECO:0007669"/>
    <property type="project" value="InterPro"/>
</dbReference>
<comment type="similarity">
    <text evidence="2">Belongs to the TPX2 family.</text>
</comment>
<feature type="compositionally biased region" description="Basic and acidic residues" evidence="6">
    <location>
        <begin position="75"/>
        <end position="89"/>
    </location>
</feature>
<evidence type="ECO:0000256" key="5">
    <source>
        <dbReference type="ARBA" id="ARBA00023212"/>
    </source>
</evidence>
<feature type="compositionally biased region" description="Polar residues" evidence="6">
    <location>
        <begin position="136"/>
        <end position="152"/>
    </location>
</feature>
<proteinExistence type="inferred from homology"/>
<feature type="compositionally biased region" description="Basic residues" evidence="6">
    <location>
        <begin position="312"/>
        <end position="321"/>
    </location>
</feature>